<reference evidence="2 3" key="1">
    <citation type="submission" date="2014-04" db="EMBL/GenBank/DDBJ databases">
        <authorList>
            <consortium name="DOE Joint Genome Institute"/>
            <person name="Kuo A."/>
            <person name="Kohler A."/>
            <person name="Costa M.D."/>
            <person name="Nagy L.G."/>
            <person name="Floudas D."/>
            <person name="Copeland A."/>
            <person name="Barry K.W."/>
            <person name="Cichocki N."/>
            <person name="Veneault-Fourrey C."/>
            <person name="LaButti K."/>
            <person name="Lindquist E.A."/>
            <person name="Lipzen A."/>
            <person name="Lundell T."/>
            <person name="Morin E."/>
            <person name="Murat C."/>
            <person name="Sun H."/>
            <person name="Tunlid A."/>
            <person name="Henrissat B."/>
            <person name="Grigoriev I.V."/>
            <person name="Hibbett D.S."/>
            <person name="Martin F."/>
            <person name="Nordberg H.P."/>
            <person name="Cantor M.N."/>
            <person name="Hua S.X."/>
        </authorList>
    </citation>
    <scope>NUCLEOTIDE SEQUENCE [LARGE SCALE GENOMIC DNA]</scope>
    <source>
        <strain evidence="2 3">Marx 270</strain>
    </source>
</reference>
<gene>
    <name evidence="2" type="ORF">M404DRAFT_1006208</name>
</gene>
<proteinExistence type="predicted"/>
<dbReference type="EMBL" id="KN832033">
    <property type="protein sequence ID" value="KIN97165.1"/>
    <property type="molecule type" value="Genomic_DNA"/>
</dbReference>
<reference evidence="3" key="2">
    <citation type="submission" date="2015-01" db="EMBL/GenBank/DDBJ databases">
        <title>Evolutionary Origins and Diversification of the Mycorrhizal Mutualists.</title>
        <authorList>
            <consortium name="DOE Joint Genome Institute"/>
            <consortium name="Mycorrhizal Genomics Consortium"/>
            <person name="Kohler A."/>
            <person name="Kuo A."/>
            <person name="Nagy L.G."/>
            <person name="Floudas D."/>
            <person name="Copeland A."/>
            <person name="Barry K.W."/>
            <person name="Cichocki N."/>
            <person name="Veneault-Fourrey C."/>
            <person name="LaButti K."/>
            <person name="Lindquist E.A."/>
            <person name="Lipzen A."/>
            <person name="Lundell T."/>
            <person name="Morin E."/>
            <person name="Murat C."/>
            <person name="Riley R."/>
            <person name="Ohm R."/>
            <person name="Sun H."/>
            <person name="Tunlid A."/>
            <person name="Henrissat B."/>
            <person name="Grigoriev I.V."/>
            <person name="Hibbett D.S."/>
            <person name="Martin F."/>
        </authorList>
    </citation>
    <scope>NUCLEOTIDE SEQUENCE [LARGE SCALE GENOMIC DNA]</scope>
    <source>
        <strain evidence="3">Marx 270</strain>
    </source>
</reference>
<feature type="compositionally biased region" description="Basic and acidic residues" evidence="1">
    <location>
        <begin position="44"/>
        <end position="58"/>
    </location>
</feature>
<dbReference type="HOGENOM" id="CLU_2980111_0_0_1"/>
<accession>A0A0C3NNF3</accession>
<keyword evidence="3" id="KW-1185">Reference proteome</keyword>
<organism evidence="2 3">
    <name type="scientific">Pisolithus tinctorius Marx 270</name>
    <dbReference type="NCBI Taxonomy" id="870435"/>
    <lineage>
        <taxon>Eukaryota</taxon>
        <taxon>Fungi</taxon>
        <taxon>Dikarya</taxon>
        <taxon>Basidiomycota</taxon>
        <taxon>Agaricomycotina</taxon>
        <taxon>Agaricomycetes</taxon>
        <taxon>Agaricomycetidae</taxon>
        <taxon>Boletales</taxon>
        <taxon>Sclerodermatineae</taxon>
        <taxon>Pisolithaceae</taxon>
        <taxon>Pisolithus</taxon>
    </lineage>
</organism>
<dbReference type="AlphaFoldDB" id="A0A0C3NNF3"/>
<sequence>MSIVKLMVARTFTRVRGLRVWLSRTVYQHDSLSSLGLPPHRYPSRTDSHEHLRGHDPG</sequence>
<evidence type="ECO:0000313" key="3">
    <source>
        <dbReference type="Proteomes" id="UP000054217"/>
    </source>
</evidence>
<evidence type="ECO:0000313" key="2">
    <source>
        <dbReference type="EMBL" id="KIN97165.1"/>
    </source>
</evidence>
<dbReference type="Proteomes" id="UP000054217">
    <property type="component" value="Unassembled WGS sequence"/>
</dbReference>
<dbReference type="InParanoid" id="A0A0C3NNF3"/>
<feature type="region of interest" description="Disordered" evidence="1">
    <location>
        <begin position="35"/>
        <end position="58"/>
    </location>
</feature>
<evidence type="ECO:0000256" key="1">
    <source>
        <dbReference type="SAM" id="MobiDB-lite"/>
    </source>
</evidence>
<name>A0A0C3NNF3_PISTI</name>
<protein>
    <submittedName>
        <fullName evidence="2">Uncharacterized protein</fullName>
    </submittedName>
</protein>